<reference evidence="1" key="1">
    <citation type="submission" date="2014-11" db="EMBL/GenBank/DDBJ databases">
        <authorList>
            <person name="Amaro Gonzalez C."/>
        </authorList>
    </citation>
    <scope>NUCLEOTIDE SEQUENCE</scope>
</reference>
<organism evidence="1">
    <name type="scientific">Anguilla anguilla</name>
    <name type="common">European freshwater eel</name>
    <name type="synonym">Muraena anguilla</name>
    <dbReference type="NCBI Taxonomy" id="7936"/>
    <lineage>
        <taxon>Eukaryota</taxon>
        <taxon>Metazoa</taxon>
        <taxon>Chordata</taxon>
        <taxon>Craniata</taxon>
        <taxon>Vertebrata</taxon>
        <taxon>Euteleostomi</taxon>
        <taxon>Actinopterygii</taxon>
        <taxon>Neopterygii</taxon>
        <taxon>Teleostei</taxon>
        <taxon>Anguilliformes</taxon>
        <taxon>Anguillidae</taxon>
        <taxon>Anguilla</taxon>
    </lineage>
</organism>
<protein>
    <submittedName>
        <fullName evidence="1">Uncharacterized protein</fullName>
    </submittedName>
</protein>
<dbReference type="EMBL" id="GBXM01008899">
    <property type="protein sequence ID" value="JAH99678.1"/>
    <property type="molecule type" value="Transcribed_RNA"/>
</dbReference>
<evidence type="ECO:0000313" key="1">
    <source>
        <dbReference type="EMBL" id="JAH99678.1"/>
    </source>
</evidence>
<proteinExistence type="predicted"/>
<sequence>MYFWITIMAGPF</sequence>
<accession>A0A0E9XDA8</accession>
<name>A0A0E9XDA8_ANGAN</name>
<reference evidence="1" key="2">
    <citation type="journal article" date="2015" name="Fish Shellfish Immunol.">
        <title>Early steps in the European eel (Anguilla anguilla)-Vibrio vulnificus interaction in the gills: Role of the RtxA13 toxin.</title>
        <authorList>
            <person name="Callol A."/>
            <person name="Pajuelo D."/>
            <person name="Ebbesson L."/>
            <person name="Teles M."/>
            <person name="MacKenzie S."/>
            <person name="Amaro C."/>
        </authorList>
    </citation>
    <scope>NUCLEOTIDE SEQUENCE</scope>
</reference>